<dbReference type="Proteomes" id="UP001153076">
    <property type="component" value="Unassembled WGS sequence"/>
</dbReference>
<proteinExistence type="predicted"/>
<dbReference type="OrthoDB" id="425619at2759"/>
<reference evidence="1" key="1">
    <citation type="submission" date="2022-04" db="EMBL/GenBank/DDBJ databases">
        <title>Carnegiea gigantea Genome sequencing and assembly v2.</title>
        <authorList>
            <person name="Copetti D."/>
            <person name="Sanderson M.J."/>
            <person name="Burquez A."/>
            <person name="Wojciechowski M.F."/>
        </authorList>
    </citation>
    <scope>NUCLEOTIDE SEQUENCE</scope>
    <source>
        <strain evidence="1">SGP5-SGP5p</strain>
        <tissue evidence="1">Aerial part</tissue>
    </source>
</reference>
<evidence type="ECO:0000313" key="2">
    <source>
        <dbReference type="Proteomes" id="UP001153076"/>
    </source>
</evidence>
<accession>A0A9Q1JQ75</accession>
<dbReference type="PANTHER" id="PTHR31286:SF165">
    <property type="entry name" value="DUF4283 DOMAIN-CONTAINING PROTEIN"/>
    <property type="match status" value="1"/>
</dbReference>
<comment type="caution">
    <text evidence="1">The sequence shown here is derived from an EMBL/GenBank/DDBJ whole genome shotgun (WGS) entry which is preliminary data.</text>
</comment>
<evidence type="ECO:0000313" key="1">
    <source>
        <dbReference type="EMBL" id="KAJ8428990.1"/>
    </source>
</evidence>
<dbReference type="PANTHER" id="PTHR31286">
    <property type="entry name" value="GLYCINE-RICH CELL WALL STRUCTURAL PROTEIN 1.8-LIKE"/>
    <property type="match status" value="1"/>
</dbReference>
<keyword evidence="2" id="KW-1185">Reference proteome</keyword>
<name>A0A9Q1JQ75_9CARY</name>
<dbReference type="EMBL" id="JAKOGI010000950">
    <property type="protein sequence ID" value="KAJ8428990.1"/>
    <property type="molecule type" value="Genomic_DNA"/>
</dbReference>
<organism evidence="1 2">
    <name type="scientific">Carnegiea gigantea</name>
    <dbReference type="NCBI Taxonomy" id="171969"/>
    <lineage>
        <taxon>Eukaryota</taxon>
        <taxon>Viridiplantae</taxon>
        <taxon>Streptophyta</taxon>
        <taxon>Embryophyta</taxon>
        <taxon>Tracheophyta</taxon>
        <taxon>Spermatophyta</taxon>
        <taxon>Magnoliopsida</taxon>
        <taxon>eudicotyledons</taxon>
        <taxon>Gunneridae</taxon>
        <taxon>Pentapetalae</taxon>
        <taxon>Caryophyllales</taxon>
        <taxon>Cactineae</taxon>
        <taxon>Cactaceae</taxon>
        <taxon>Cactoideae</taxon>
        <taxon>Echinocereeae</taxon>
        <taxon>Carnegiea</taxon>
    </lineage>
</organism>
<protein>
    <submittedName>
        <fullName evidence="1">Uncharacterized protein</fullName>
    </submittedName>
</protein>
<sequence>MGHQAETPILNKIINHPICTYASLVDPAEGTTLKCIPMAEIDGQKCSKIDKTDVLSEAEYWSTAVICGYVRRIWSRKSIDNVVMARKGVIRFINMQDKLDVTQRRVCFFDKKPFIVKAWKETLKSLSKLGIMLSTPIKTDRTIKEKATIKYARLLIEMSLVGPFPEYIDFVNDWEVVVRQKVHYEWKSIHCNQYQMLGHEEQHCRKKNKVRQEWRVVIREGGIEPIQQEEEIQSPAY</sequence>
<dbReference type="AlphaFoldDB" id="A0A9Q1JQ75"/>
<gene>
    <name evidence="1" type="ORF">Cgig2_018358</name>
</gene>
<dbReference type="InterPro" id="IPR040256">
    <property type="entry name" value="At4g02000-like"/>
</dbReference>